<sequence>MIEVYAPASSGNFAVGFDLLGAALAPVSGALLGDIVAIESSNSGQDEFICSGKYAEKLAGPKEDNLAYQCLVHFREHVSSDMPACKLELKKNLPVGSGLGSSACSVVAAFAALDKFANTNLSQKQLLALMADFEEKVSGGRHYDNIAPCYLGGLQLCGDLVPNNSLALPTDENWQLVVAYPGFALNTAKARAVLPKEVSMHTSINYGQRLSAFTALCFSGQFDSAIALMKDELAEPYRQSLIAGFSDAKVALPELGAEVVAISGAGPTLLALTKSETQAQAIDAWLKENYLNENGFSHICKIDNRGTRVLEKGESDVIA</sequence>
<keyword evidence="16" id="KW-1185">Reference proteome</keyword>
<dbReference type="InterPro" id="IPR006203">
    <property type="entry name" value="GHMP_knse_ATP-bd_CS"/>
</dbReference>
<proteinExistence type="inferred from homology"/>
<dbReference type="Gene3D" id="3.30.70.890">
    <property type="entry name" value="GHMP kinase, C-terminal domain"/>
    <property type="match status" value="1"/>
</dbReference>
<evidence type="ECO:0000256" key="1">
    <source>
        <dbReference type="ARBA" id="ARBA00005015"/>
    </source>
</evidence>
<dbReference type="NCBIfam" id="NF002288">
    <property type="entry name" value="PRK01212.1-4"/>
    <property type="match status" value="1"/>
</dbReference>
<evidence type="ECO:0000256" key="7">
    <source>
        <dbReference type="ARBA" id="ARBA00022697"/>
    </source>
</evidence>
<dbReference type="EC" id="2.7.1.39" evidence="3 12"/>
<dbReference type="PRINTS" id="PR00958">
    <property type="entry name" value="HOMSERKINASE"/>
</dbReference>
<protein>
    <recommendedName>
        <fullName evidence="4 12">Homoserine kinase</fullName>
        <shortName evidence="12">HK</shortName>
        <shortName evidence="12">HSK</shortName>
        <ecNumber evidence="3 12">2.7.1.39</ecNumber>
    </recommendedName>
</protein>
<dbReference type="PANTHER" id="PTHR20861">
    <property type="entry name" value="HOMOSERINE/4-DIPHOSPHOCYTIDYL-2-C-METHYL-D-ERYTHRITOL KINASE"/>
    <property type="match status" value="1"/>
</dbReference>
<keyword evidence="12" id="KW-0963">Cytoplasm</keyword>
<name>A0A0A7EDY1_9GAMM</name>
<evidence type="ECO:0000256" key="11">
    <source>
        <dbReference type="ARBA" id="ARBA00049375"/>
    </source>
</evidence>
<dbReference type="SUPFAM" id="SSF55060">
    <property type="entry name" value="GHMP Kinase, C-terminal domain"/>
    <property type="match status" value="1"/>
</dbReference>
<evidence type="ECO:0000259" key="13">
    <source>
        <dbReference type="Pfam" id="PF00288"/>
    </source>
</evidence>
<dbReference type="Pfam" id="PF08544">
    <property type="entry name" value="GHMP_kinases_C"/>
    <property type="match status" value="1"/>
</dbReference>
<dbReference type="GO" id="GO:0005737">
    <property type="term" value="C:cytoplasm"/>
    <property type="evidence" value="ECO:0007669"/>
    <property type="project" value="UniProtKB-SubCell"/>
</dbReference>
<dbReference type="STRING" id="1348114.OM33_06675"/>
<reference evidence="15 16" key="1">
    <citation type="submission" date="2014-11" db="EMBL/GenBank/DDBJ databases">
        <title>Complete Genome Sequence of Pseudoalteromonas sp. Strain OCN003 Isolated from Kaneohe Bay, Oahu, Hawaii.</title>
        <authorList>
            <person name="Beurmann S."/>
            <person name="Videau P."/>
            <person name="Ushijima B."/>
            <person name="Smith A.M."/>
            <person name="Aeby G.S."/>
            <person name="Callahan S.M."/>
            <person name="Belcaid M."/>
        </authorList>
    </citation>
    <scope>NUCLEOTIDE SEQUENCE [LARGE SCALE GENOMIC DNA]</scope>
    <source>
        <strain evidence="15 16">OCN003</strain>
    </source>
</reference>
<dbReference type="InterPro" id="IPR036554">
    <property type="entry name" value="GHMP_kinase_C_sf"/>
</dbReference>
<dbReference type="AlphaFoldDB" id="A0A0A7EDY1"/>
<comment type="subcellular location">
    <subcellularLocation>
        <location evidence="12">Cytoplasm</location>
    </subcellularLocation>
</comment>
<dbReference type="HOGENOM" id="CLU_041243_1_1_6"/>
<dbReference type="UniPathway" id="UPA00050">
    <property type="reaction ID" value="UER00064"/>
</dbReference>
<feature type="binding site" evidence="12">
    <location>
        <begin position="94"/>
        <end position="104"/>
    </location>
    <ligand>
        <name>ATP</name>
        <dbReference type="ChEBI" id="CHEBI:30616"/>
    </ligand>
</feature>
<dbReference type="OrthoDB" id="9769912at2"/>
<organism evidence="15 16">
    <name type="scientific">Pseudoalteromonas piratica</name>
    <dbReference type="NCBI Taxonomy" id="1348114"/>
    <lineage>
        <taxon>Bacteria</taxon>
        <taxon>Pseudomonadati</taxon>
        <taxon>Pseudomonadota</taxon>
        <taxon>Gammaproteobacteria</taxon>
        <taxon>Alteromonadales</taxon>
        <taxon>Pseudoalteromonadaceae</taxon>
        <taxon>Pseudoalteromonas</taxon>
    </lineage>
</organism>
<evidence type="ECO:0000256" key="10">
    <source>
        <dbReference type="ARBA" id="ARBA00022840"/>
    </source>
</evidence>
<dbReference type="SUPFAM" id="SSF54211">
    <property type="entry name" value="Ribosomal protein S5 domain 2-like"/>
    <property type="match status" value="1"/>
</dbReference>
<evidence type="ECO:0000259" key="14">
    <source>
        <dbReference type="Pfam" id="PF08544"/>
    </source>
</evidence>
<dbReference type="Gene3D" id="3.30.230.10">
    <property type="match status" value="1"/>
</dbReference>
<comment type="catalytic activity">
    <reaction evidence="11 12">
        <text>L-homoserine + ATP = O-phospho-L-homoserine + ADP + H(+)</text>
        <dbReference type="Rhea" id="RHEA:13985"/>
        <dbReference type="ChEBI" id="CHEBI:15378"/>
        <dbReference type="ChEBI" id="CHEBI:30616"/>
        <dbReference type="ChEBI" id="CHEBI:57476"/>
        <dbReference type="ChEBI" id="CHEBI:57590"/>
        <dbReference type="ChEBI" id="CHEBI:456216"/>
        <dbReference type="EC" id="2.7.1.39"/>
    </reaction>
</comment>
<dbReference type="PROSITE" id="PS00627">
    <property type="entry name" value="GHMP_KINASES_ATP"/>
    <property type="match status" value="1"/>
</dbReference>
<dbReference type="GO" id="GO:0004413">
    <property type="term" value="F:homoserine kinase activity"/>
    <property type="evidence" value="ECO:0007669"/>
    <property type="project" value="UniProtKB-UniRule"/>
</dbReference>
<evidence type="ECO:0000256" key="9">
    <source>
        <dbReference type="ARBA" id="ARBA00022777"/>
    </source>
</evidence>
<gene>
    <name evidence="12" type="primary">thrB</name>
    <name evidence="15" type="ORF">OM33_06675</name>
</gene>
<keyword evidence="10 12" id="KW-0067">ATP-binding</keyword>
<evidence type="ECO:0000256" key="5">
    <source>
        <dbReference type="ARBA" id="ARBA00022605"/>
    </source>
</evidence>
<dbReference type="Pfam" id="PF00288">
    <property type="entry name" value="GHMP_kinases_N"/>
    <property type="match status" value="1"/>
</dbReference>
<comment type="pathway">
    <text evidence="1 12">Amino-acid biosynthesis; L-threonine biosynthesis; L-threonine from L-aspartate: step 4/5.</text>
</comment>
<dbReference type="InterPro" id="IPR014721">
    <property type="entry name" value="Ribsml_uS5_D2-typ_fold_subgr"/>
</dbReference>
<dbReference type="eggNOG" id="COG0083">
    <property type="taxonomic scope" value="Bacteria"/>
</dbReference>
<evidence type="ECO:0000256" key="12">
    <source>
        <dbReference type="HAMAP-Rule" id="MF_00384"/>
    </source>
</evidence>
<accession>A0A0A7EDY1</accession>
<keyword evidence="5 12" id="KW-0028">Amino-acid biosynthesis</keyword>
<dbReference type="PIRSF" id="PIRSF000676">
    <property type="entry name" value="Homoser_kin"/>
    <property type="match status" value="1"/>
</dbReference>
<evidence type="ECO:0000256" key="3">
    <source>
        <dbReference type="ARBA" id="ARBA00012078"/>
    </source>
</evidence>
<evidence type="ECO:0000256" key="8">
    <source>
        <dbReference type="ARBA" id="ARBA00022741"/>
    </source>
</evidence>
<dbReference type="InterPro" id="IPR020568">
    <property type="entry name" value="Ribosomal_Su5_D2-typ_SF"/>
</dbReference>
<evidence type="ECO:0000256" key="2">
    <source>
        <dbReference type="ARBA" id="ARBA00007370"/>
    </source>
</evidence>
<keyword evidence="9 12" id="KW-0418">Kinase</keyword>
<dbReference type="PANTHER" id="PTHR20861:SF1">
    <property type="entry name" value="HOMOSERINE KINASE"/>
    <property type="match status" value="1"/>
</dbReference>
<dbReference type="KEGG" id="pseo:OM33_06675"/>
<keyword evidence="6 12" id="KW-0808">Transferase</keyword>
<evidence type="ECO:0000313" key="16">
    <source>
        <dbReference type="Proteomes" id="UP000030341"/>
    </source>
</evidence>
<feature type="domain" description="GHMP kinase N-terminal" evidence="13">
    <location>
        <begin position="65"/>
        <end position="153"/>
    </location>
</feature>
<dbReference type="GO" id="GO:0009088">
    <property type="term" value="P:threonine biosynthetic process"/>
    <property type="evidence" value="ECO:0007669"/>
    <property type="project" value="UniProtKB-UniRule"/>
</dbReference>
<evidence type="ECO:0000256" key="6">
    <source>
        <dbReference type="ARBA" id="ARBA00022679"/>
    </source>
</evidence>
<dbReference type="GO" id="GO:0005524">
    <property type="term" value="F:ATP binding"/>
    <property type="evidence" value="ECO:0007669"/>
    <property type="project" value="UniProtKB-UniRule"/>
</dbReference>
<dbReference type="InterPro" id="IPR006204">
    <property type="entry name" value="GHMP_kinase_N_dom"/>
</dbReference>
<evidence type="ECO:0000256" key="4">
    <source>
        <dbReference type="ARBA" id="ARBA00017858"/>
    </source>
</evidence>
<evidence type="ECO:0000313" key="15">
    <source>
        <dbReference type="EMBL" id="AIY64870.1"/>
    </source>
</evidence>
<dbReference type="Proteomes" id="UP000030341">
    <property type="component" value="Chromosome 1"/>
</dbReference>
<dbReference type="NCBIfam" id="TIGR00191">
    <property type="entry name" value="thrB"/>
    <property type="match status" value="1"/>
</dbReference>
<dbReference type="InterPro" id="IPR013750">
    <property type="entry name" value="GHMP_kinase_C_dom"/>
</dbReference>
<dbReference type="InterPro" id="IPR000870">
    <property type="entry name" value="Homoserine_kinase"/>
</dbReference>
<dbReference type="RefSeq" id="WP_038640235.1">
    <property type="nucleotide sequence ID" value="NZ_CP009888.1"/>
</dbReference>
<dbReference type="HAMAP" id="MF_00384">
    <property type="entry name" value="Homoser_kinase"/>
    <property type="match status" value="1"/>
</dbReference>
<feature type="domain" description="GHMP kinase C-terminal" evidence="14">
    <location>
        <begin position="222"/>
        <end position="289"/>
    </location>
</feature>
<comment type="function">
    <text evidence="12">Catalyzes the ATP-dependent phosphorylation of L-homoserine to L-homoserine phosphate.</text>
</comment>
<comment type="similarity">
    <text evidence="2 12">Belongs to the GHMP kinase family. Homoserine kinase subfamily.</text>
</comment>
<dbReference type="EMBL" id="CP009888">
    <property type="protein sequence ID" value="AIY64870.1"/>
    <property type="molecule type" value="Genomic_DNA"/>
</dbReference>
<keyword evidence="8 12" id="KW-0547">Nucleotide-binding</keyword>
<keyword evidence="7 12" id="KW-0791">Threonine biosynthesis</keyword>